<dbReference type="EMBL" id="JBCGBO010000001">
    <property type="protein sequence ID" value="KAK9230621.1"/>
    <property type="molecule type" value="Genomic_DNA"/>
</dbReference>
<dbReference type="PANTHER" id="PTHR44169:SF6">
    <property type="entry name" value="NADPH-DEPENDENT 1-ACYLDIHYDROXYACETONE PHOSPHATE REDUCTASE"/>
    <property type="match status" value="1"/>
</dbReference>
<dbReference type="AlphaFoldDB" id="A0AAP0N322"/>
<keyword evidence="2" id="KW-0560">Oxidoreductase</keyword>
<gene>
    <name evidence="3" type="ORF">WN944_023593</name>
</gene>
<dbReference type="Gene3D" id="3.40.50.720">
    <property type="entry name" value="NAD(P)-binding Rossmann-like Domain"/>
    <property type="match status" value="1"/>
</dbReference>
<proteinExistence type="inferred from homology"/>
<comment type="caution">
    <text evidence="3">The sequence shown here is derived from an EMBL/GenBank/DDBJ whole genome shotgun (WGS) entry which is preliminary data.</text>
</comment>
<dbReference type="GO" id="GO:0016491">
    <property type="term" value="F:oxidoreductase activity"/>
    <property type="evidence" value="ECO:0007669"/>
    <property type="project" value="UniProtKB-KW"/>
</dbReference>
<accession>A0AAP0N322</accession>
<evidence type="ECO:0000256" key="2">
    <source>
        <dbReference type="ARBA" id="ARBA00023002"/>
    </source>
</evidence>
<dbReference type="Proteomes" id="UP001428341">
    <property type="component" value="Unassembled WGS sequence"/>
</dbReference>
<reference evidence="3 4" key="1">
    <citation type="submission" date="2024-05" db="EMBL/GenBank/DDBJ databases">
        <title>Haplotype-resolved chromosome-level genome assembly of Huyou (Citrus changshanensis).</title>
        <authorList>
            <person name="Miao C."/>
            <person name="Chen W."/>
            <person name="Wu Y."/>
            <person name="Wang L."/>
            <person name="Zhao S."/>
            <person name="Grierson D."/>
            <person name="Xu C."/>
            <person name="Chen K."/>
        </authorList>
    </citation>
    <scope>NUCLEOTIDE SEQUENCE [LARGE SCALE GENOMIC DNA]</scope>
    <source>
        <strain evidence="3">01-14</strain>
        <tissue evidence="3">Leaf</tissue>
    </source>
</reference>
<protein>
    <submittedName>
        <fullName evidence="3">Uncharacterized protein</fullName>
    </submittedName>
</protein>
<dbReference type="PANTHER" id="PTHR44169">
    <property type="entry name" value="NADPH-DEPENDENT 1-ACYLDIHYDROXYACETONE PHOSPHATE REDUCTASE"/>
    <property type="match status" value="1"/>
</dbReference>
<dbReference type="GO" id="GO:0005783">
    <property type="term" value="C:endoplasmic reticulum"/>
    <property type="evidence" value="ECO:0007669"/>
    <property type="project" value="TreeGrafter"/>
</dbReference>
<sequence length="66" mass="6894">MAPAPWAGACSASKAAVHVLTDTLRHFGIHVMNVASGAIRSNIGNLQLPAAIRCRSGSCTSHLRKL</sequence>
<evidence type="ECO:0000256" key="1">
    <source>
        <dbReference type="ARBA" id="ARBA00006484"/>
    </source>
</evidence>
<dbReference type="InterPro" id="IPR036291">
    <property type="entry name" value="NAD(P)-bd_dom_sf"/>
</dbReference>
<keyword evidence="4" id="KW-1185">Reference proteome</keyword>
<comment type="similarity">
    <text evidence="1">Belongs to the short-chain dehydrogenases/reductases (SDR) family.</text>
</comment>
<evidence type="ECO:0000313" key="3">
    <source>
        <dbReference type="EMBL" id="KAK9230621.1"/>
    </source>
</evidence>
<name>A0AAP0N322_9ROSI</name>
<dbReference type="SUPFAM" id="SSF51735">
    <property type="entry name" value="NAD(P)-binding Rossmann-fold domains"/>
    <property type="match status" value="1"/>
</dbReference>
<evidence type="ECO:0000313" key="4">
    <source>
        <dbReference type="Proteomes" id="UP001428341"/>
    </source>
</evidence>
<organism evidence="3 4">
    <name type="scientific">Citrus x changshan-huyou</name>
    <dbReference type="NCBI Taxonomy" id="2935761"/>
    <lineage>
        <taxon>Eukaryota</taxon>
        <taxon>Viridiplantae</taxon>
        <taxon>Streptophyta</taxon>
        <taxon>Embryophyta</taxon>
        <taxon>Tracheophyta</taxon>
        <taxon>Spermatophyta</taxon>
        <taxon>Magnoliopsida</taxon>
        <taxon>eudicotyledons</taxon>
        <taxon>Gunneridae</taxon>
        <taxon>Pentapetalae</taxon>
        <taxon>rosids</taxon>
        <taxon>malvids</taxon>
        <taxon>Sapindales</taxon>
        <taxon>Rutaceae</taxon>
        <taxon>Aurantioideae</taxon>
        <taxon>Citrus</taxon>
    </lineage>
</organism>